<feature type="domain" description="DOT1" evidence="1">
    <location>
        <begin position="21"/>
        <end position="72"/>
    </location>
</feature>
<evidence type="ECO:0000313" key="2">
    <source>
        <dbReference type="EMBL" id="TRY78228.1"/>
    </source>
</evidence>
<dbReference type="SUPFAM" id="SSF53335">
    <property type="entry name" value="S-adenosyl-L-methionine-dependent methyltransferases"/>
    <property type="match status" value="1"/>
</dbReference>
<dbReference type="InterPro" id="IPR029063">
    <property type="entry name" value="SAM-dependent_MTases_sf"/>
</dbReference>
<organism evidence="2 3">
    <name type="scientific">Tigriopus californicus</name>
    <name type="common">Marine copepod</name>
    <dbReference type="NCBI Taxonomy" id="6832"/>
    <lineage>
        <taxon>Eukaryota</taxon>
        <taxon>Metazoa</taxon>
        <taxon>Ecdysozoa</taxon>
        <taxon>Arthropoda</taxon>
        <taxon>Crustacea</taxon>
        <taxon>Multicrustacea</taxon>
        <taxon>Hexanauplia</taxon>
        <taxon>Copepoda</taxon>
        <taxon>Harpacticoida</taxon>
        <taxon>Harpacticidae</taxon>
        <taxon>Tigriopus</taxon>
    </lineage>
</organism>
<dbReference type="InterPro" id="IPR026669">
    <property type="entry name" value="Arsenite_MeTrfase-like"/>
</dbReference>
<dbReference type="GO" id="GO:0031151">
    <property type="term" value="F:histone H3K79 methyltransferase activity"/>
    <property type="evidence" value="ECO:0007669"/>
    <property type="project" value="InterPro"/>
</dbReference>
<protein>
    <recommendedName>
        <fullName evidence="1">DOT1 domain-containing protein</fullName>
    </recommendedName>
</protein>
<feature type="non-terminal residue" evidence="2">
    <location>
        <position position="1"/>
    </location>
</feature>
<reference evidence="2 3" key="1">
    <citation type="journal article" date="2018" name="Nat. Ecol. Evol.">
        <title>Genomic signatures of mitonuclear coevolution across populations of Tigriopus californicus.</title>
        <authorList>
            <person name="Barreto F.S."/>
            <person name="Watson E.T."/>
            <person name="Lima T.G."/>
            <person name="Willett C.S."/>
            <person name="Edmands S."/>
            <person name="Li W."/>
            <person name="Burton R.S."/>
        </authorList>
    </citation>
    <scope>NUCLEOTIDE SEQUENCE [LARGE SCALE GENOMIC DNA]</scope>
    <source>
        <strain evidence="2 3">San Diego</strain>
    </source>
</reference>
<dbReference type="Gene3D" id="3.40.50.150">
    <property type="entry name" value="Vaccinia Virus protein VP39"/>
    <property type="match status" value="1"/>
</dbReference>
<comment type="caution">
    <text evidence="2">The sequence shown here is derived from an EMBL/GenBank/DDBJ whole genome shotgun (WGS) entry which is preliminary data.</text>
</comment>
<dbReference type="PANTHER" id="PTHR43675:SF1">
    <property type="entry name" value="RIKEN CDNA 2700097O09 GENE"/>
    <property type="match status" value="1"/>
</dbReference>
<evidence type="ECO:0000313" key="3">
    <source>
        <dbReference type="Proteomes" id="UP000318571"/>
    </source>
</evidence>
<dbReference type="STRING" id="6832.A0A553PKL9"/>
<dbReference type="EMBL" id="VCGU01000003">
    <property type="protein sequence ID" value="TRY78228.1"/>
    <property type="molecule type" value="Genomic_DNA"/>
</dbReference>
<dbReference type="CDD" id="cd02440">
    <property type="entry name" value="AdoMet_MTases"/>
    <property type="match status" value="1"/>
</dbReference>
<dbReference type="Pfam" id="PF08123">
    <property type="entry name" value="DOT1"/>
    <property type="match status" value="1"/>
</dbReference>
<dbReference type="AlphaFoldDB" id="A0A553PKL9"/>
<keyword evidence="3" id="KW-1185">Reference proteome</keyword>
<dbReference type="PANTHER" id="PTHR43675">
    <property type="entry name" value="ARSENITE METHYLTRANSFERASE"/>
    <property type="match status" value="1"/>
</dbReference>
<dbReference type="OMA" id="NIELSSW"/>
<proteinExistence type="predicted"/>
<evidence type="ECO:0000259" key="1">
    <source>
        <dbReference type="Pfam" id="PF08123"/>
    </source>
</evidence>
<gene>
    <name evidence="2" type="ORF">TCAL_04243</name>
</gene>
<dbReference type="Proteomes" id="UP000318571">
    <property type="component" value="Chromosome 11"/>
</dbReference>
<name>A0A553PKL9_TIGCA</name>
<accession>A0A553PKL9</accession>
<sequence>LITHSLSRPLLEFVFTSLLPELNPHHKILDVGSRLGSVLYGAALFTPCQSIVGVEMNSDFCDITQTTLNEFDLASRVKVIHAELSTVPELVQQADVIVLHNVFEWFMPLQAQTSIWQFLQRNIPKNGLIVASPRIEQSLAPLNTGIDISKWLRPLEPARPEAIALTEAEDENDSIFLYQVLADPGPA</sequence>
<dbReference type="InterPro" id="IPR025789">
    <property type="entry name" value="DOT1_dom"/>
</dbReference>